<evidence type="ECO:0000259" key="7">
    <source>
        <dbReference type="PROSITE" id="PS50862"/>
    </source>
</evidence>
<dbReference type="SUPFAM" id="SSF52954">
    <property type="entry name" value="Class II aaRS ABD-related"/>
    <property type="match status" value="1"/>
</dbReference>
<dbReference type="PANTHER" id="PTHR10745:SF0">
    <property type="entry name" value="GLYCINE--TRNA LIGASE"/>
    <property type="match status" value="1"/>
</dbReference>
<dbReference type="InterPro" id="IPR027031">
    <property type="entry name" value="Gly-tRNA_synthase/POLG2"/>
</dbReference>
<dbReference type="Gene3D" id="3.40.50.800">
    <property type="entry name" value="Anticodon-binding domain"/>
    <property type="match status" value="1"/>
</dbReference>
<organism evidence="8">
    <name type="scientific">uncultured marine thaumarchaeote KM3_74_C10</name>
    <dbReference type="NCBI Taxonomy" id="1456270"/>
    <lineage>
        <taxon>Archaea</taxon>
        <taxon>Nitrososphaerota</taxon>
        <taxon>environmental samples</taxon>
    </lineage>
</organism>
<accession>A0A075HPY0</accession>
<dbReference type="EC" id="6.1.1.14" evidence="1"/>
<dbReference type="GO" id="GO:0006426">
    <property type="term" value="P:glycyl-tRNA aminoacylation"/>
    <property type="evidence" value="ECO:0007669"/>
    <property type="project" value="InterPro"/>
</dbReference>
<dbReference type="PROSITE" id="PS50862">
    <property type="entry name" value="AA_TRNA_LIGASE_II"/>
    <property type="match status" value="1"/>
</dbReference>
<dbReference type="GO" id="GO:0005524">
    <property type="term" value="F:ATP binding"/>
    <property type="evidence" value="ECO:0007669"/>
    <property type="project" value="UniProtKB-KW"/>
</dbReference>
<evidence type="ECO:0000313" key="8">
    <source>
        <dbReference type="EMBL" id="AIF16467.1"/>
    </source>
</evidence>
<gene>
    <name evidence="8" type="primary">GARS</name>
    <name evidence="8" type="synonym">glyS1</name>
</gene>
<dbReference type="InterPro" id="IPR045864">
    <property type="entry name" value="aa-tRNA-synth_II/BPL/LPL"/>
</dbReference>
<dbReference type="EMBL" id="KF901056">
    <property type="protein sequence ID" value="AIF16467.1"/>
    <property type="molecule type" value="Genomic_DNA"/>
</dbReference>
<dbReference type="SUPFAM" id="SSF55681">
    <property type="entry name" value="Class II aaRS and biotin synthetases"/>
    <property type="match status" value="1"/>
</dbReference>
<dbReference type="NCBIfam" id="TIGR00389">
    <property type="entry name" value="glyS_dimeric"/>
    <property type="match status" value="1"/>
</dbReference>
<dbReference type="InterPro" id="IPR002314">
    <property type="entry name" value="aa-tRNA-synt_IIb"/>
</dbReference>
<keyword evidence="2 8" id="KW-0436">Ligase</keyword>
<evidence type="ECO:0000256" key="4">
    <source>
        <dbReference type="ARBA" id="ARBA00022840"/>
    </source>
</evidence>
<dbReference type="GO" id="GO:0005737">
    <property type="term" value="C:cytoplasm"/>
    <property type="evidence" value="ECO:0007669"/>
    <property type="project" value="InterPro"/>
</dbReference>
<dbReference type="GO" id="GO:0004820">
    <property type="term" value="F:glycine-tRNA ligase activity"/>
    <property type="evidence" value="ECO:0007669"/>
    <property type="project" value="UniProtKB-EC"/>
</dbReference>
<keyword evidence="4" id="KW-0067">ATP-binding</keyword>
<evidence type="ECO:0000256" key="1">
    <source>
        <dbReference type="ARBA" id="ARBA00012829"/>
    </source>
</evidence>
<dbReference type="Pfam" id="PF03129">
    <property type="entry name" value="HGTP_anticodon"/>
    <property type="match status" value="1"/>
</dbReference>
<dbReference type="AlphaFoldDB" id="A0A075HPY0"/>
<proteinExistence type="predicted"/>
<dbReference type="InterPro" id="IPR004154">
    <property type="entry name" value="Anticodon-bd"/>
</dbReference>
<sequence length="484" mass="55372">MEYESVLKLLLERGFFFPSSEIYSDAPAGFWEAGPLGLGLRNRFVDLWRRELIRRDGMIEMEGSQIMPASVFRASGHLESFADPIATCKQCKSATRIDKLLEKHTREIVPEGLPESEYQDLIERHDVKCPSCGGQLDTIRLFNMMFRLGIGAGNDDAYLRPETCQSIFVDFLRLFKVMRCKLPIGIAQHGKSFRNEISPRQSLIRLREFYQAEIEIFFNPDADAKFEKFEAEKDTVLRIKKADGTEAVQRCADFVNENILPSRLAGYYLALLQKFYGTAGLDLNRARFRELGKMERAFYSSSGFDFEVETSIGWLELVACNYRGDYDLSRHSEVSKRDIHVMDGLDKVVPHVFELSMGVDRSLYAILEHNFREEEQRVVLGLKPFLAPIQAGVFPLITRDGLPERAQSVYRQLCVDFSCFYDGSGSIGRRYRRGDEAGFPFAITVDHQTLSDGTVTIRYRDSMEQSRVSLTELSDKLRDLLAYS</sequence>
<keyword evidence="5 8" id="KW-0030">Aminoacyl-tRNA synthetase</keyword>
<evidence type="ECO:0000256" key="5">
    <source>
        <dbReference type="ARBA" id="ARBA00023146"/>
    </source>
</evidence>
<protein>
    <recommendedName>
        <fullName evidence="1">glycine--tRNA ligase</fullName>
        <ecNumber evidence="1">6.1.1.14</ecNumber>
    </recommendedName>
    <alternativeName>
        <fullName evidence="6">Diadenosine tetraphosphate synthetase</fullName>
    </alternativeName>
</protein>
<evidence type="ECO:0000256" key="6">
    <source>
        <dbReference type="ARBA" id="ARBA00030057"/>
    </source>
</evidence>
<dbReference type="PANTHER" id="PTHR10745">
    <property type="entry name" value="GLYCYL-TRNA SYNTHETASE/DNA POLYMERASE SUBUNIT GAMMA-2"/>
    <property type="match status" value="1"/>
</dbReference>
<dbReference type="Gene3D" id="3.30.930.10">
    <property type="entry name" value="Bira Bifunctional Protein, Domain 2"/>
    <property type="match status" value="1"/>
</dbReference>
<dbReference type="InterPro" id="IPR002315">
    <property type="entry name" value="tRNA-synt_gly"/>
</dbReference>
<evidence type="ECO:0000256" key="3">
    <source>
        <dbReference type="ARBA" id="ARBA00022741"/>
    </source>
</evidence>
<dbReference type="InterPro" id="IPR036621">
    <property type="entry name" value="Anticodon-bd_dom_sf"/>
</dbReference>
<keyword evidence="3" id="KW-0547">Nucleotide-binding</keyword>
<feature type="domain" description="Aminoacyl-transfer RNA synthetases class-II family profile" evidence="7">
    <location>
        <begin position="4"/>
        <end position="384"/>
    </location>
</feature>
<dbReference type="CDD" id="cd00858">
    <property type="entry name" value="GlyRS_anticodon"/>
    <property type="match status" value="1"/>
</dbReference>
<dbReference type="InterPro" id="IPR006195">
    <property type="entry name" value="aa-tRNA-synth_II"/>
</dbReference>
<name>A0A075HPY0_9ARCH</name>
<evidence type="ECO:0000256" key="2">
    <source>
        <dbReference type="ARBA" id="ARBA00022598"/>
    </source>
</evidence>
<dbReference type="Pfam" id="PF00587">
    <property type="entry name" value="tRNA-synt_2b"/>
    <property type="match status" value="1"/>
</dbReference>
<dbReference type="NCBIfam" id="NF003211">
    <property type="entry name" value="PRK04173.1"/>
    <property type="match status" value="1"/>
</dbReference>
<dbReference type="PRINTS" id="PR01043">
    <property type="entry name" value="TRNASYNTHGLY"/>
</dbReference>
<reference evidence="8" key="1">
    <citation type="journal article" date="2014" name="Genome Biol. Evol.">
        <title>Pangenome evidence for extensive interdomain horizontal transfer affecting lineage core and shell genes in uncultured planktonic thaumarchaeota and euryarchaeota.</title>
        <authorList>
            <person name="Deschamps P."/>
            <person name="Zivanovic Y."/>
            <person name="Moreira D."/>
            <person name="Rodriguez-Valera F."/>
            <person name="Lopez-Garcia P."/>
        </authorList>
    </citation>
    <scope>NUCLEOTIDE SEQUENCE</scope>
</reference>